<evidence type="ECO:0000313" key="1">
    <source>
        <dbReference type="EMBL" id="PNQ74071.1"/>
    </source>
</evidence>
<dbReference type="OrthoDB" id="9799365at2"/>
<dbReference type="InterPro" id="IPR050582">
    <property type="entry name" value="HAD-like_SerB"/>
</dbReference>
<dbReference type="AlphaFoldDB" id="A0A2K1E1C3"/>
<dbReference type="Proteomes" id="UP000236641">
    <property type="component" value="Unassembled WGS sequence"/>
</dbReference>
<organism evidence="1 2">
    <name type="scientific">Hanstruepera neustonica</name>
    <dbReference type="NCBI Taxonomy" id="1445657"/>
    <lineage>
        <taxon>Bacteria</taxon>
        <taxon>Pseudomonadati</taxon>
        <taxon>Bacteroidota</taxon>
        <taxon>Flavobacteriia</taxon>
        <taxon>Flavobacteriales</taxon>
        <taxon>Flavobacteriaceae</taxon>
        <taxon>Hanstruepera</taxon>
    </lineage>
</organism>
<dbReference type="PROSITE" id="PS51257">
    <property type="entry name" value="PROKAR_LIPOPROTEIN"/>
    <property type="match status" value="1"/>
</dbReference>
<dbReference type="EMBL" id="POWF01000002">
    <property type="protein sequence ID" value="PNQ74071.1"/>
    <property type="molecule type" value="Genomic_DNA"/>
</dbReference>
<gene>
    <name evidence="1" type="ORF">C1T31_06090</name>
</gene>
<keyword evidence="2" id="KW-1185">Reference proteome</keyword>
<dbReference type="PANTHER" id="PTHR43344">
    <property type="entry name" value="PHOSPHOSERINE PHOSPHATASE"/>
    <property type="match status" value="1"/>
</dbReference>
<dbReference type="Gene3D" id="3.40.50.1000">
    <property type="entry name" value="HAD superfamily/HAD-like"/>
    <property type="match status" value="1"/>
</dbReference>
<evidence type="ECO:0000313" key="2">
    <source>
        <dbReference type="Proteomes" id="UP000236641"/>
    </source>
</evidence>
<dbReference type="RefSeq" id="WP_103051765.1">
    <property type="nucleotide sequence ID" value="NZ_POWF01000002.1"/>
</dbReference>
<protein>
    <submittedName>
        <fullName evidence="1">Haloacid dehalogenase</fullName>
    </submittedName>
</protein>
<accession>A0A2K1E1C3</accession>
<reference evidence="1 2" key="1">
    <citation type="submission" date="2018-01" db="EMBL/GenBank/DDBJ databases">
        <title>The draft genome of Hanstruepera neustonica JCM19743.</title>
        <authorList>
            <person name="He R.-H."/>
            <person name="Du Z.-J."/>
        </authorList>
    </citation>
    <scope>NUCLEOTIDE SEQUENCE [LARGE SCALE GENOMIC DNA]</scope>
    <source>
        <strain evidence="1 2">JCM19743</strain>
    </source>
</reference>
<comment type="caution">
    <text evidence="1">The sequence shown here is derived from an EMBL/GenBank/DDBJ whole genome shotgun (WGS) entry which is preliminary data.</text>
</comment>
<proteinExistence type="predicted"/>
<sequence length="348" mass="39575">MKIKNLVSILLITIIAFGCKNNTTNGIVVSGDNIEVYKEEVSDPLPSWNESNSKSAIIAFVEDVTNSNSANFIPIPDRIATFDNDGNLWSEQPAYFQLFFAIDRVKALAPEHPEWKDQQPYKAILEDDMKALMESGMKGIVEIIMATHAGVTVEEFDSIVKDWVKNAKHPTKNVGYNELVYQPMLELLQYLRANDFKTYIVSGGGVDFMRAIVTEVYGIPNEQILGSRVKTEYDYNNGNPIIKRLPGLDYNDDKEGKPLNIQKIIGKKPVFASGNSDGDLQMMQWTDSNSYKSFQLYLHHTDAEREWAYDRESHIGQLNKGLDEALEKGWTIIDMKNDWKVIYPFELK</sequence>
<dbReference type="Pfam" id="PF12710">
    <property type="entry name" value="HAD"/>
    <property type="match status" value="1"/>
</dbReference>
<dbReference type="InterPro" id="IPR023214">
    <property type="entry name" value="HAD_sf"/>
</dbReference>
<dbReference type="InterPro" id="IPR036412">
    <property type="entry name" value="HAD-like_sf"/>
</dbReference>
<name>A0A2K1E1C3_9FLAO</name>
<dbReference type="SUPFAM" id="SSF56784">
    <property type="entry name" value="HAD-like"/>
    <property type="match status" value="1"/>
</dbReference>